<dbReference type="SUPFAM" id="SSF46973">
    <property type="entry name" value="Enzyme IIa from lactose specific PTS, IIa-lac"/>
    <property type="match status" value="1"/>
</dbReference>
<protein>
    <submittedName>
        <fullName evidence="6">PTS lactose/cellobiose transporter subunit IIA</fullName>
    </submittedName>
</protein>
<accession>A0ABY7WRQ0</accession>
<keyword evidence="1" id="KW-0813">Transport</keyword>
<proteinExistence type="predicted"/>
<evidence type="ECO:0000256" key="3">
    <source>
        <dbReference type="ARBA" id="ARBA00022679"/>
    </source>
</evidence>
<dbReference type="RefSeq" id="WP_274260597.1">
    <property type="nucleotide sequence ID" value="NZ_CP117884.1"/>
</dbReference>
<dbReference type="CDD" id="cd00215">
    <property type="entry name" value="PTS_IIA_lac"/>
    <property type="match status" value="1"/>
</dbReference>
<reference evidence="6 7" key="1">
    <citation type="submission" date="2023-02" db="EMBL/GenBank/DDBJ databases">
        <title>Genome sequence of Lacticaseibacillus sp. KACC 23028.</title>
        <authorList>
            <person name="Kim S."/>
            <person name="Heo J."/>
            <person name="Kwon S.-W."/>
        </authorList>
    </citation>
    <scope>NUCLEOTIDE SEQUENCE [LARGE SCALE GENOMIC DNA]</scope>
    <source>
        <strain evidence="6 7">KACC 23028</strain>
    </source>
</reference>
<dbReference type="Proteomes" id="UP001220377">
    <property type="component" value="Chromosome"/>
</dbReference>
<keyword evidence="2" id="KW-0762">Sugar transport</keyword>
<feature type="modified residue" description="Phosphohistidine; by HPr" evidence="5">
    <location>
        <position position="80"/>
    </location>
</feature>
<dbReference type="PANTHER" id="PTHR34382">
    <property type="entry name" value="PTS SYSTEM N,N'-DIACETYLCHITOBIOSE-SPECIFIC EIIA COMPONENT"/>
    <property type="match status" value="1"/>
</dbReference>
<evidence type="ECO:0000256" key="5">
    <source>
        <dbReference type="PROSITE-ProRule" id="PRU00418"/>
    </source>
</evidence>
<keyword evidence="3" id="KW-0808">Transferase</keyword>
<dbReference type="PIRSF" id="PIRSF000699">
    <property type="entry name" value="PTS_IILac_III"/>
    <property type="match status" value="1"/>
</dbReference>
<dbReference type="Gene3D" id="1.20.58.80">
    <property type="entry name" value="Phosphotransferase system, lactose/cellobiose-type IIA subunit"/>
    <property type="match status" value="1"/>
</dbReference>
<dbReference type="InterPro" id="IPR003188">
    <property type="entry name" value="PTS_IIA_lac/cel"/>
</dbReference>
<keyword evidence="4" id="KW-0598">Phosphotransferase system</keyword>
<dbReference type="PROSITE" id="PS51095">
    <property type="entry name" value="PTS_EIIA_TYPE_3"/>
    <property type="match status" value="1"/>
</dbReference>
<dbReference type="Pfam" id="PF02255">
    <property type="entry name" value="PTS_IIA"/>
    <property type="match status" value="1"/>
</dbReference>
<organism evidence="6 7">
    <name type="scientific">Lacticaseibacillus pabuli</name>
    <dbReference type="NCBI Taxonomy" id="3025672"/>
    <lineage>
        <taxon>Bacteria</taxon>
        <taxon>Bacillati</taxon>
        <taxon>Bacillota</taxon>
        <taxon>Bacilli</taxon>
        <taxon>Lactobacillales</taxon>
        <taxon>Lactobacillaceae</taxon>
        <taxon>Lacticaseibacillus</taxon>
    </lineage>
</organism>
<evidence type="ECO:0000256" key="4">
    <source>
        <dbReference type="ARBA" id="ARBA00022683"/>
    </source>
</evidence>
<dbReference type="InterPro" id="IPR036542">
    <property type="entry name" value="PTS_IIA_lac/cel_sf"/>
</dbReference>
<evidence type="ECO:0000256" key="2">
    <source>
        <dbReference type="ARBA" id="ARBA00022597"/>
    </source>
</evidence>
<evidence type="ECO:0000313" key="6">
    <source>
        <dbReference type="EMBL" id="WDF82859.1"/>
    </source>
</evidence>
<evidence type="ECO:0000313" key="7">
    <source>
        <dbReference type="Proteomes" id="UP001220377"/>
    </source>
</evidence>
<sequence length="111" mass="12060">MAEEQEQDLESIMGLIVAGGNAKSSAFEAIRAAKEGDFETADAKMKEANDSLIEAHNSQTAMLTQEAQGNHVKVGLLTVHSQDHLMTAITFRDLAGEIIDLYKRLAADDKK</sequence>
<dbReference type="EMBL" id="CP117884">
    <property type="protein sequence ID" value="WDF82859.1"/>
    <property type="molecule type" value="Genomic_DNA"/>
</dbReference>
<name>A0ABY7WRQ0_9LACO</name>
<evidence type="ECO:0000256" key="1">
    <source>
        <dbReference type="ARBA" id="ARBA00022448"/>
    </source>
</evidence>
<dbReference type="PANTHER" id="PTHR34382:SF7">
    <property type="entry name" value="PTS SYSTEM N,N'-DIACETYLCHITOBIOSE-SPECIFIC EIIA COMPONENT"/>
    <property type="match status" value="1"/>
</dbReference>
<gene>
    <name evidence="6" type="ORF">PQ472_01050</name>
</gene>
<keyword evidence="7" id="KW-1185">Reference proteome</keyword>